<dbReference type="GO" id="GO:0005794">
    <property type="term" value="C:Golgi apparatus"/>
    <property type="evidence" value="ECO:0007669"/>
    <property type="project" value="UniProtKB-ARBA"/>
</dbReference>
<dbReference type="HOGENOM" id="CLU_001169_1_0_1"/>
<feature type="domain" description="Mon2/Sec7/BIG1-like dimerisation and cyclophilin-binding" evidence="6">
    <location>
        <begin position="4"/>
        <end position="175"/>
    </location>
</feature>
<feature type="compositionally biased region" description="Basic and acidic residues" evidence="3">
    <location>
        <begin position="1426"/>
        <end position="1439"/>
    </location>
</feature>
<dbReference type="InterPro" id="IPR032629">
    <property type="entry name" value="DCB_dom"/>
</dbReference>
<dbReference type="Pfam" id="PF16213">
    <property type="entry name" value="DCB"/>
    <property type="match status" value="1"/>
</dbReference>
<dbReference type="eggNOG" id="KOG1848">
    <property type="taxonomic scope" value="Eukaryota"/>
</dbReference>
<keyword evidence="2" id="KW-0653">Protein transport</keyword>
<dbReference type="InterPro" id="IPR016024">
    <property type="entry name" value="ARM-type_fold"/>
</dbReference>
<dbReference type="STRING" id="379508.A5DSG5"/>
<dbReference type="GO" id="GO:0015031">
    <property type="term" value="P:protein transport"/>
    <property type="evidence" value="ECO:0007669"/>
    <property type="project" value="UniProtKB-KW"/>
</dbReference>
<evidence type="ECO:0000259" key="5">
    <source>
        <dbReference type="Pfam" id="PF16206"/>
    </source>
</evidence>
<feature type="domain" description="Mon2/Sec7/BIG1-like HUS" evidence="4">
    <location>
        <begin position="199"/>
        <end position="358"/>
    </location>
</feature>
<evidence type="ECO:0000259" key="4">
    <source>
        <dbReference type="Pfam" id="PF12783"/>
    </source>
</evidence>
<dbReference type="OMA" id="AWRLCLN"/>
<sequence length="1686" mass="192053">MSTVQLLLVDFKSLLLESKRRHPDVKHSVETVVEQLKAEPGHEKLEQINQHALQHNVAQSLISACVTGNVKVNNVAIPILHRLLMAHFVPKDDLKNLINAFSESAPLSVDIQLKILQCIPSMMQNYKEFLSGDLILDLIDVCSSLTSSNKSPIVLNAASAALQQLVSDIFDKASASEDRKDVILDLEDGIKVEVNESSHQVYLILSDLAKIVSYKKPTYMKLLTHIKAITALDIIENTLHGHKDLFQTHQELAHVLRAEIVPAILKILNSQNKSYTLIIRAIRIIQILLSTQLDILQIEIEIIISYLNHLILENDDSELVPFWEKVLVLEMYRNLFREFNVIKSIFENYDHDHQKKNVLKELLNVVNAYVQNNNTFLDDIVRPPRLLSEDHVHGSGRDHRNSHIQVDKTVYYLSKKNSSLKTATLDHLDKTDAPLDIPQTYPLYLIFEILRLYSLGMSACVSNLSTASSSKKAEANLEAEVDFANSIIKSTSNEIASLFQQSIYTATDDILFRETLKSLQMLTHSVGLLGVEDVRDDLLLILSRACITNVSKIQAEEDEKTKSMIEEQRNQIISIGGSLVDTISATIHTPDLAVSTENLQKLNSSSNTATSAAAAAATTTAALPSSSRIFNLRHVMCFKTLSNLATLLGSTLLQSWSIIWITSQWFEYFVEGSDVFNGSHNNRNASKTTRGAPGVALLENSSNFSSSPEDITRLNEAHSNIITSIFDMHPLAFHKVLLSLTALSDAAFRENLEEYSVMGLKESPYNRTYYLRRIIELAQINPSKFLVHDKEIWKLLSNFFTEISSSRKLHLNMRVFAANSFASILQTMADEGFSENINDVTESTSRKSLDGLHLCLERNFSQGVPKEFLISNCETEIHLVVLQTLHHLIEKYDSRFQQSWNQVFEILNTPFKSGKGAKKANTDENNKNDETDKAERTPVEENVNEKNRYLVEKSFETLKLVLDEFLTTLPFRELKQLIDTLVNFAYQIYDLNISFSSVSYFWLISDALKSRLDTFRAKDLTSLSQVDLIGDVLRYIETNDEGYASYFCLDNYLLYCLAKLSKDEKDRAQVREGAIQTFFQIVDDHGIVLKQNWSILYAIAVPCVVKIYPEIYSLSWLETVRLLLEGASTMYRKYFTVLGQEMKQDEQETLAKWQVLVDYMQKLLSLNSVQLNLITFQAFQNLIRTPFEMKSERLSDLLFEFWSGFKFEYDLVNVGEFQDLLVQFLNSFRLLYEIMLNLSLSQTEKAVAILNRCGRYPILPQHQMDNLKPSKLQAAVLQIIDEIKLDDLQIQAALVQLLTNIIVYPFGVKSRIDQKLQGSSVLNKAYATPTFVAVSQQALLLMEKKFDRFGYAELLYDEQNLDKCIRALDEVISNKFVGSGNKNNKDNNSEGRMWVMSQTLLEKIVKATLEKKKGKNSSDSSGVNEKSGKNGNSDENHSNDKIFTSGSFWQLITESLLGILDNGSENSNDPNDETLKIEQFSRLNSVILPHLLEQNIPNSVDKYLSKIYQMSFLYDENFMEKTILVGEAVTDDKDAIDKLTLFQFNQFFGTTESLHIYPNTEIRMYCLEALFEFTQIESEYRLRAEILFLHRICFSLRRVIADLKLVMQRPLPRVQTEEMRAICNLLEKMDVSLENKEEYLKLNRLLIQLIPHAFKLEKLGDNLTCILQKYLCLDTTHGRLVNGDSI</sequence>
<evidence type="ECO:0000256" key="1">
    <source>
        <dbReference type="ARBA" id="ARBA00022448"/>
    </source>
</evidence>
<gene>
    <name evidence="7" type="ORF">LELG_00301</name>
</gene>
<dbReference type="Pfam" id="PF12783">
    <property type="entry name" value="Sec7-like_HUS"/>
    <property type="match status" value="1"/>
</dbReference>
<evidence type="ECO:0000313" key="7">
    <source>
        <dbReference type="EMBL" id="EDK42123.1"/>
    </source>
</evidence>
<reference evidence="7 8" key="1">
    <citation type="journal article" date="2009" name="Nature">
        <title>Evolution of pathogenicity and sexual reproduction in eight Candida genomes.</title>
        <authorList>
            <person name="Butler G."/>
            <person name="Rasmussen M.D."/>
            <person name="Lin M.F."/>
            <person name="Santos M.A."/>
            <person name="Sakthikumar S."/>
            <person name="Munro C.A."/>
            <person name="Rheinbay E."/>
            <person name="Grabherr M."/>
            <person name="Forche A."/>
            <person name="Reedy J.L."/>
            <person name="Agrafioti I."/>
            <person name="Arnaud M.B."/>
            <person name="Bates S."/>
            <person name="Brown A.J."/>
            <person name="Brunke S."/>
            <person name="Costanzo M.C."/>
            <person name="Fitzpatrick D.A."/>
            <person name="de Groot P.W."/>
            <person name="Harris D."/>
            <person name="Hoyer L.L."/>
            <person name="Hube B."/>
            <person name="Klis F.M."/>
            <person name="Kodira C."/>
            <person name="Lennard N."/>
            <person name="Logue M.E."/>
            <person name="Martin R."/>
            <person name="Neiman A.M."/>
            <person name="Nikolaou E."/>
            <person name="Quail M.A."/>
            <person name="Quinn J."/>
            <person name="Santos M.C."/>
            <person name="Schmitzberger F.F."/>
            <person name="Sherlock G."/>
            <person name="Shah P."/>
            <person name="Silverstein K.A."/>
            <person name="Skrzypek M.S."/>
            <person name="Soll D."/>
            <person name="Staggs R."/>
            <person name="Stansfield I."/>
            <person name="Stumpf M.P."/>
            <person name="Sudbery P.E."/>
            <person name="Srikantha T."/>
            <person name="Zeng Q."/>
            <person name="Berman J."/>
            <person name="Berriman M."/>
            <person name="Heitman J."/>
            <person name="Gow N.A."/>
            <person name="Lorenz M.C."/>
            <person name="Birren B.W."/>
            <person name="Kellis M."/>
            <person name="Cuomo C.A."/>
        </authorList>
    </citation>
    <scope>NUCLEOTIDE SEQUENCE [LARGE SCALE GENOMIC DNA]</scope>
    <source>
        <strain evidence="8">ATCC 11503 / BCRC 21390 / CBS 2605 / JCM 1781 / NBRC 1676 / NRRL YB-4239</strain>
    </source>
</reference>
<dbReference type="KEGG" id="lel:PVL30_000292"/>
<dbReference type="InParanoid" id="A5DSG5"/>
<keyword evidence="8" id="KW-1185">Reference proteome</keyword>
<feature type="domain" description="Mon2 C-terminal" evidence="5">
    <location>
        <begin position="964"/>
        <end position="1093"/>
    </location>
</feature>
<evidence type="ECO:0000313" key="8">
    <source>
        <dbReference type="Proteomes" id="UP000001996"/>
    </source>
</evidence>
<dbReference type="Proteomes" id="UP000001996">
    <property type="component" value="Unassembled WGS sequence"/>
</dbReference>
<evidence type="ECO:0000256" key="3">
    <source>
        <dbReference type="SAM" id="MobiDB-lite"/>
    </source>
</evidence>
<name>A5DSG5_LODEL</name>
<keyword evidence="1" id="KW-0813">Transport</keyword>
<organism evidence="7 8">
    <name type="scientific">Lodderomyces elongisporus (strain ATCC 11503 / CBS 2605 / JCM 1781 / NBRC 1676 / NRRL YB-4239)</name>
    <name type="common">Yeast</name>
    <name type="synonym">Saccharomyces elongisporus</name>
    <dbReference type="NCBI Taxonomy" id="379508"/>
    <lineage>
        <taxon>Eukaryota</taxon>
        <taxon>Fungi</taxon>
        <taxon>Dikarya</taxon>
        <taxon>Ascomycota</taxon>
        <taxon>Saccharomycotina</taxon>
        <taxon>Pichiomycetes</taxon>
        <taxon>Debaryomycetaceae</taxon>
        <taxon>Candida/Lodderomyces clade</taxon>
        <taxon>Lodderomyces</taxon>
    </lineage>
</organism>
<feature type="region of interest" description="Disordered" evidence="3">
    <location>
        <begin position="914"/>
        <end position="941"/>
    </location>
</feature>
<feature type="compositionally biased region" description="Basic and acidic residues" evidence="3">
    <location>
        <begin position="920"/>
        <end position="941"/>
    </location>
</feature>
<dbReference type="VEuPathDB" id="FungiDB:LELG_00301"/>
<protein>
    <submittedName>
        <fullName evidence="7">Uncharacterized protein</fullName>
    </submittedName>
</protein>
<dbReference type="EMBL" id="CH981524">
    <property type="protein sequence ID" value="EDK42123.1"/>
    <property type="molecule type" value="Genomic_DNA"/>
</dbReference>
<dbReference type="FunCoup" id="A5DSG5">
    <property type="interactions" value="732"/>
</dbReference>
<dbReference type="Pfam" id="PF16206">
    <property type="entry name" value="Mon2_C"/>
    <property type="match status" value="1"/>
</dbReference>
<dbReference type="InterPro" id="IPR032691">
    <property type="entry name" value="Mon2/Sec7/BIG1-like_HUS"/>
</dbReference>
<evidence type="ECO:0000259" key="6">
    <source>
        <dbReference type="Pfam" id="PF16213"/>
    </source>
</evidence>
<dbReference type="SUPFAM" id="SSF48371">
    <property type="entry name" value="ARM repeat"/>
    <property type="match status" value="1"/>
</dbReference>
<feature type="region of interest" description="Disordered" evidence="3">
    <location>
        <begin position="1411"/>
        <end position="1439"/>
    </location>
</feature>
<evidence type="ECO:0000256" key="2">
    <source>
        <dbReference type="ARBA" id="ARBA00022927"/>
    </source>
</evidence>
<dbReference type="OrthoDB" id="294853at2759"/>
<accession>A5DSG5</accession>
<proteinExistence type="predicted"/>
<dbReference type="InterPro" id="IPR032817">
    <property type="entry name" value="Mon2_C"/>
</dbReference>
<dbReference type="GeneID" id="5235308"/>